<comment type="caution">
    <text evidence="5">The sequence shown here is derived from an EMBL/GenBank/DDBJ whole genome shotgun (WGS) entry which is preliminary data.</text>
</comment>
<evidence type="ECO:0000256" key="3">
    <source>
        <dbReference type="ARBA" id="ARBA00023163"/>
    </source>
</evidence>
<organism evidence="5 6">
    <name type="scientific">Gordonia terrae C-6</name>
    <dbReference type="NCBI Taxonomy" id="1316928"/>
    <lineage>
        <taxon>Bacteria</taxon>
        <taxon>Bacillati</taxon>
        <taxon>Actinomycetota</taxon>
        <taxon>Actinomycetes</taxon>
        <taxon>Mycobacteriales</taxon>
        <taxon>Gordoniaceae</taxon>
        <taxon>Gordonia</taxon>
    </lineage>
</organism>
<dbReference type="SMART" id="SM00342">
    <property type="entry name" value="HTH_ARAC"/>
    <property type="match status" value="1"/>
</dbReference>
<keyword evidence="2" id="KW-0238">DNA-binding</keyword>
<protein>
    <submittedName>
        <fullName evidence="5">Helix-turn-helix-domain containing protein</fullName>
    </submittedName>
</protein>
<dbReference type="InterPro" id="IPR009057">
    <property type="entry name" value="Homeodomain-like_sf"/>
</dbReference>
<dbReference type="InterPro" id="IPR050204">
    <property type="entry name" value="AraC_XylS_family_regulators"/>
</dbReference>
<gene>
    <name evidence="5" type="ORF">GTC6_21595</name>
</gene>
<dbReference type="Pfam" id="PF12833">
    <property type="entry name" value="HTH_18"/>
    <property type="match status" value="1"/>
</dbReference>
<dbReference type="AlphaFoldDB" id="R7Y3M6"/>
<dbReference type="PROSITE" id="PS01124">
    <property type="entry name" value="HTH_ARAC_FAMILY_2"/>
    <property type="match status" value="1"/>
</dbReference>
<evidence type="ECO:0000313" key="5">
    <source>
        <dbReference type="EMBL" id="EON30625.1"/>
    </source>
</evidence>
<evidence type="ECO:0000256" key="2">
    <source>
        <dbReference type="ARBA" id="ARBA00023125"/>
    </source>
</evidence>
<evidence type="ECO:0000256" key="1">
    <source>
        <dbReference type="ARBA" id="ARBA00023015"/>
    </source>
</evidence>
<dbReference type="PANTHER" id="PTHR46796">
    <property type="entry name" value="HTH-TYPE TRANSCRIPTIONAL ACTIVATOR RHAS-RELATED"/>
    <property type="match status" value="1"/>
</dbReference>
<dbReference type="InterPro" id="IPR018060">
    <property type="entry name" value="HTH_AraC"/>
</dbReference>
<name>R7Y3M6_9ACTN</name>
<dbReference type="Gene3D" id="1.10.10.60">
    <property type="entry name" value="Homeodomain-like"/>
    <property type="match status" value="1"/>
</dbReference>
<dbReference type="OrthoDB" id="2559672at2"/>
<proteinExistence type="predicted"/>
<dbReference type="RefSeq" id="WP_010844680.1">
    <property type="nucleotide sequence ID" value="NZ_AQPW01000045.1"/>
</dbReference>
<dbReference type="GO" id="GO:0003700">
    <property type="term" value="F:DNA-binding transcription factor activity"/>
    <property type="evidence" value="ECO:0007669"/>
    <property type="project" value="InterPro"/>
</dbReference>
<accession>R7Y3M6</accession>
<keyword evidence="3" id="KW-0804">Transcription</keyword>
<dbReference type="PATRIC" id="fig|1316928.3.peg.4365"/>
<evidence type="ECO:0000313" key="6">
    <source>
        <dbReference type="Proteomes" id="UP000013569"/>
    </source>
</evidence>
<sequence>MKPDNPGRARLDDVERAHLVDPSDASYRIGRWTPSPDLADLVRRFWVPVWWVPPGAEAPQRVLQYPVCLIVVSNTYARFYGVVTGLSETVLTGGGWAVGVMLTPGAGGLLTGDVGEWTDRHAELSEVFGRRGSDLERSVRSAMAVEPGLEETQRAATDRVEDWLRSYLPLDDDGRLINAIVEYVETDSTVTAVAQICERFHLTERSLQRLTRRRLGLTPKWLIQRRRLHEAAERLRERSGTLASLAADLSYADEAHFVRDFKTVTGMTPRTFSARFSQAGPGR</sequence>
<dbReference type="Pfam" id="PF20240">
    <property type="entry name" value="DUF6597"/>
    <property type="match status" value="1"/>
</dbReference>
<dbReference type="GO" id="GO:0043565">
    <property type="term" value="F:sequence-specific DNA binding"/>
    <property type="evidence" value="ECO:0007669"/>
    <property type="project" value="InterPro"/>
</dbReference>
<reference evidence="5 6" key="1">
    <citation type="journal article" date="2013" name="Genome Announc.">
        <title>Draft Genome Sequence of a Benzothiophene-Desulfurizing Bacterium, Gordona terrae Strain C-6.</title>
        <authorList>
            <person name="Wang W."/>
            <person name="Ma T."/>
            <person name="Ren Y."/>
            <person name="Li G."/>
        </authorList>
    </citation>
    <scope>NUCLEOTIDE SEQUENCE [LARGE SCALE GENOMIC DNA]</scope>
    <source>
        <strain evidence="5 6">C-6</strain>
    </source>
</reference>
<keyword evidence="1" id="KW-0805">Transcription regulation</keyword>
<dbReference type="InterPro" id="IPR046532">
    <property type="entry name" value="DUF6597"/>
</dbReference>
<dbReference type="Proteomes" id="UP000013569">
    <property type="component" value="Unassembled WGS sequence"/>
</dbReference>
<dbReference type="EMBL" id="AQPW01000045">
    <property type="protein sequence ID" value="EON30625.1"/>
    <property type="molecule type" value="Genomic_DNA"/>
</dbReference>
<dbReference type="PANTHER" id="PTHR46796:SF13">
    <property type="entry name" value="HTH-TYPE TRANSCRIPTIONAL ACTIVATOR RHAS"/>
    <property type="match status" value="1"/>
</dbReference>
<evidence type="ECO:0000259" key="4">
    <source>
        <dbReference type="PROSITE" id="PS01124"/>
    </source>
</evidence>
<feature type="domain" description="HTH araC/xylS-type" evidence="4">
    <location>
        <begin position="174"/>
        <end position="275"/>
    </location>
</feature>
<dbReference type="SUPFAM" id="SSF46689">
    <property type="entry name" value="Homeodomain-like"/>
    <property type="match status" value="1"/>
</dbReference>